<protein>
    <submittedName>
        <fullName evidence="2">Uncharacterized protein</fullName>
    </submittedName>
</protein>
<dbReference type="EMBL" id="HBUF01480259">
    <property type="protein sequence ID" value="CAG6744967.1"/>
    <property type="molecule type" value="Transcribed_RNA"/>
</dbReference>
<dbReference type="AlphaFoldDB" id="A0A8D8ZF82"/>
<reference evidence="2" key="1">
    <citation type="submission" date="2021-05" db="EMBL/GenBank/DDBJ databases">
        <authorList>
            <person name="Alioto T."/>
            <person name="Alioto T."/>
            <person name="Gomez Garrido J."/>
        </authorList>
    </citation>
    <scope>NUCLEOTIDE SEQUENCE</scope>
</reference>
<accession>A0A8D8ZF82</accession>
<proteinExistence type="predicted"/>
<evidence type="ECO:0000313" key="2">
    <source>
        <dbReference type="EMBL" id="CAG6744967.1"/>
    </source>
</evidence>
<name>A0A8D8ZF82_9HEMI</name>
<evidence type="ECO:0000256" key="1">
    <source>
        <dbReference type="SAM" id="MobiDB-lite"/>
    </source>
</evidence>
<feature type="compositionally biased region" description="Basic residues" evidence="1">
    <location>
        <begin position="131"/>
        <end position="141"/>
    </location>
</feature>
<sequence>MFTTDFFLTSQVFDPRRSSQNESEGENTYMFEAPDFHEALQKHQEHIQKNTSKDDTTSNDPVVVVIGMHDVENDDGGVDDGNTVLTTKEQEKEKSTGGCQAQKDSWKTYSSNKLKRKITPQLKPAKPQEKNHKRKKKTDRQ</sequence>
<feature type="compositionally biased region" description="Polar residues" evidence="1">
    <location>
        <begin position="97"/>
        <end position="112"/>
    </location>
</feature>
<feature type="region of interest" description="Disordered" evidence="1">
    <location>
        <begin position="69"/>
        <end position="141"/>
    </location>
</feature>
<organism evidence="2">
    <name type="scientific">Cacopsylla melanoneura</name>
    <dbReference type="NCBI Taxonomy" id="428564"/>
    <lineage>
        <taxon>Eukaryota</taxon>
        <taxon>Metazoa</taxon>
        <taxon>Ecdysozoa</taxon>
        <taxon>Arthropoda</taxon>
        <taxon>Hexapoda</taxon>
        <taxon>Insecta</taxon>
        <taxon>Pterygota</taxon>
        <taxon>Neoptera</taxon>
        <taxon>Paraneoptera</taxon>
        <taxon>Hemiptera</taxon>
        <taxon>Sternorrhyncha</taxon>
        <taxon>Psylloidea</taxon>
        <taxon>Psyllidae</taxon>
        <taxon>Psyllinae</taxon>
        <taxon>Cacopsylla</taxon>
    </lineage>
</organism>